<dbReference type="CDD" id="cd13563">
    <property type="entry name" value="PBP2_SsuA_like_6"/>
    <property type="match status" value="1"/>
</dbReference>
<name>A0ABS5C5A8_9BACL</name>
<comment type="subcellular location">
    <subcellularLocation>
        <location evidence="1">Periplasm</location>
    </subcellularLocation>
</comment>
<dbReference type="Pfam" id="PF09084">
    <property type="entry name" value="NMT1"/>
    <property type="match status" value="1"/>
</dbReference>
<dbReference type="SUPFAM" id="SSF53850">
    <property type="entry name" value="Periplasmic binding protein-like II"/>
    <property type="match status" value="1"/>
</dbReference>
<dbReference type="Gene3D" id="3.40.190.10">
    <property type="entry name" value="Periplasmic binding protein-like II"/>
    <property type="match status" value="2"/>
</dbReference>
<dbReference type="Proteomes" id="UP000673394">
    <property type="component" value="Unassembled WGS sequence"/>
</dbReference>
<dbReference type="PROSITE" id="PS51257">
    <property type="entry name" value="PROKAR_LIPOPROTEIN"/>
    <property type="match status" value="1"/>
</dbReference>
<gene>
    <name evidence="7" type="ORF">I8J30_00525</name>
</gene>
<evidence type="ECO:0000313" key="7">
    <source>
        <dbReference type="EMBL" id="MBP3961184.1"/>
    </source>
</evidence>
<evidence type="ECO:0000259" key="6">
    <source>
        <dbReference type="Pfam" id="PF09084"/>
    </source>
</evidence>
<dbReference type="NCBIfam" id="TIGR01728">
    <property type="entry name" value="SsuA_fam"/>
    <property type="match status" value="1"/>
</dbReference>
<organism evidence="7 8">
    <name type="scientific">Paenibacillus lignilyticus</name>
    <dbReference type="NCBI Taxonomy" id="1172615"/>
    <lineage>
        <taxon>Bacteria</taxon>
        <taxon>Bacillati</taxon>
        <taxon>Bacillota</taxon>
        <taxon>Bacilli</taxon>
        <taxon>Bacillales</taxon>
        <taxon>Paenibacillaceae</taxon>
        <taxon>Paenibacillus</taxon>
    </lineage>
</organism>
<evidence type="ECO:0000256" key="1">
    <source>
        <dbReference type="ARBA" id="ARBA00004418"/>
    </source>
</evidence>
<dbReference type="RefSeq" id="WP_210654482.1">
    <property type="nucleotide sequence ID" value="NZ_JAGKSP010000001.1"/>
</dbReference>
<reference evidence="7 8" key="1">
    <citation type="submission" date="2021-04" db="EMBL/GenBank/DDBJ databases">
        <title>Paenibacillus sp. DLE-14 whole genome sequence.</title>
        <authorList>
            <person name="Ham Y.J."/>
        </authorList>
    </citation>
    <scope>NUCLEOTIDE SEQUENCE [LARGE SCALE GENOMIC DNA]</scope>
    <source>
        <strain evidence="7 8">DLE-14</strain>
    </source>
</reference>
<dbReference type="PANTHER" id="PTHR30024">
    <property type="entry name" value="ALIPHATIC SULFONATES-BINDING PROTEIN-RELATED"/>
    <property type="match status" value="1"/>
</dbReference>
<evidence type="ECO:0000256" key="5">
    <source>
        <dbReference type="SAM" id="SignalP"/>
    </source>
</evidence>
<feature type="domain" description="SsuA/THI5-like" evidence="6">
    <location>
        <begin position="50"/>
        <end position="254"/>
    </location>
</feature>
<sequence length="336" mass="37034">MKKRVLSILTTCMMAGFLLSSCASNNGGGTEKSGDPLKIGLNPFPTYFLWYVAQEKGYFEKHDVDVELEWFPSYSDGLSALNSGNVDANSQTLSDTLPPVGKGIKLQIPMIIDYSDGADGFVVDPSIKSFEDLKGMRIATELGTVDQFFMLTVLKQHGLTEKDINYFNMAIADAGSSFLAGKIDAAVIWEPFLSETLSSGKGKLLFSSKETPGLLMDAIAFRESIIKDRPEDVKNVMAAWFDAVSFLKDSPDEAIAIMAKHAEITPEEFKISLEGVKVYDLNDNVAAQKEEEAYTSVKYNGEQVGAFLKDLKFIDELPDMSKLYNPSFINQLADEK</sequence>
<dbReference type="InterPro" id="IPR015168">
    <property type="entry name" value="SsuA/THI5"/>
</dbReference>
<evidence type="ECO:0000256" key="4">
    <source>
        <dbReference type="ARBA" id="ARBA00022729"/>
    </source>
</evidence>
<evidence type="ECO:0000256" key="3">
    <source>
        <dbReference type="ARBA" id="ARBA00022448"/>
    </source>
</evidence>
<feature type="chain" id="PRO_5046032062" evidence="5">
    <location>
        <begin position="24"/>
        <end position="336"/>
    </location>
</feature>
<comment type="caution">
    <text evidence="7">The sequence shown here is derived from an EMBL/GenBank/DDBJ whole genome shotgun (WGS) entry which is preliminary data.</text>
</comment>
<proteinExistence type="inferred from homology"/>
<comment type="similarity">
    <text evidence="2">Belongs to the bacterial solute-binding protein SsuA/TauA family.</text>
</comment>
<evidence type="ECO:0000256" key="2">
    <source>
        <dbReference type="ARBA" id="ARBA00010742"/>
    </source>
</evidence>
<dbReference type="InterPro" id="IPR010067">
    <property type="entry name" value="ABC_SsuA_sub-bd"/>
</dbReference>
<dbReference type="PANTHER" id="PTHR30024:SF47">
    <property type="entry name" value="TAURINE-BINDING PERIPLASMIC PROTEIN"/>
    <property type="match status" value="1"/>
</dbReference>
<evidence type="ECO:0000313" key="8">
    <source>
        <dbReference type="Proteomes" id="UP000673394"/>
    </source>
</evidence>
<protein>
    <submittedName>
        <fullName evidence="7">ABC transporter substrate-binding protein</fullName>
    </submittedName>
</protein>
<feature type="signal peptide" evidence="5">
    <location>
        <begin position="1"/>
        <end position="23"/>
    </location>
</feature>
<keyword evidence="3" id="KW-0813">Transport</keyword>
<keyword evidence="8" id="KW-1185">Reference proteome</keyword>
<dbReference type="EMBL" id="JAGKSP010000001">
    <property type="protein sequence ID" value="MBP3961184.1"/>
    <property type="molecule type" value="Genomic_DNA"/>
</dbReference>
<keyword evidence="4 5" id="KW-0732">Signal</keyword>
<accession>A0ABS5C5A8</accession>